<keyword evidence="6" id="KW-0547">Nucleotide-binding</keyword>
<feature type="transmembrane region" description="Helical" evidence="12">
    <location>
        <begin position="765"/>
        <end position="791"/>
    </location>
</feature>
<feature type="transmembrane region" description="Helical" evidence="12">
    <location>
        <begin position="1344"/>
        <end position="1366"/>
    </location>
</feature>
<dbReference type="InterPro" id="IPR003439">
    <property type="entry name" value="ABC_transporter-like_ATP-bd"/>
</dbReference>
<evidence type="ECO:0000256" key="6">
    <source>
        <dbReference type="ARBA" id="ARBA00022741"/>
    </source>
</evidence>
<dbReference type="EMBL" id="JAMQYH010000001">
    <property type="protein sequence ID" value="KAJ1704498.1"/>
    <property type="molecule type" value="Genomic_DNA"/>
</dbReference>
<dbReference type="Proteomes" id="UP001151287">
    <property type="component" value="Unassembled WGS sequence"/>
</dbReference>
<comment type="subcellular location">
    <subcellularLocation>
        <location evidence="1">Membrane</location>
        <topology evidence="1">Multi-pass membrane protein</topology>
    </subcellularLocation>
</comment>
<comment type="function">
    <text evidence="10">May be a general defense protein.</text>
</comment>
<feature type="domain" description="ABC transporter" evidence="13">
    <location>
        <begin position="857"/>
        <end position="1109"/>
    </location>
</feature>
<keyword evidence="5" id="KW-0677">Repeat</keyword>
<sequence>MDMEGEIQRIGSLNRSLSRSFSRQPSIVTKIKDAAFSSSMRSSAASRRSSYEAQNDEEALMWAALERLPTYARVRTGILNMSEGQQREVDIKHLGIIEKKALLDRLLKNAEEENERFLMKLRRRIDRAGIEMPTVEVRYEKLKIDAEIYVGTRGLPTLSNTFFNYFVPIGNALNLVPNNKKELTILHGISGIVKPRRMTLLLGPPGAGKTTLLKALAGKSDKDLKIQGNITYNGHQMIEFVPQRTTSYISQHDTHLGEMTVRETLAFSARCQGAGTRYEILSELSRKEKEARIHPDPDIDVFMKAIGTEGKEANIITDYVLKLLGLENCADTIVGNQLIRGVSGGEKKRVTTGEMVVGSANVFLMDEISTGLDSSTTFKIVNCIRQYNHIFGTTTVISLLQPSPETYELFDDIILLSEGQIVYQGPREYVLEFFESTGFKCPVRKGVADFLQEVTSLKDQQQYWMRDTPYRFVPVNAFAEAFRSFHVGRALEQELAVPFDRLKSHRAALTTKKYGVSNKELFKACFNRQLLLMKRNMPIYIFKAVELGFLTLVTMTVFFRTKLHHRDLTDGAIYMGALFLAITTIMFNGLAELGMTIFNLPVFYKQRGNRFYPPWAYSLPAWFLQIPISILDAAVWVFLSYYVIGFDPNIFRMLKQFLLLIGVNQMASGLFRLVAGIGRDLTIATTYGACAIILFVVLGGFIISRKDIKGWWIWGYWISPLAYAQNALSVNEFLGHKWNKVVPGTNQFLGHIVLKARGVFVKSDWFWLGFGALIGFTVLYNFLFTLTLTYLDAYGSEQPTISEETLRDKHIYLTGEGLEAQQRENNVQRNGSARNNVLRNGSQRERGMVLPFTPLCMTFEDIKYSVDMPPAMKAQGETADRLMLLKGVSGSFRPGVLTALMGVTGAGKTTLMDVLAGRKTGGYIDGSIKISGYPKNQETFARVSAYCEQVDIHSPFVTVHESLIFSAWLRLPSEVDAETRKMFIEEVMELVELTSLRGSIVGTAGVNGLSTEQRKRLTIAVELVANPSIIFMDEPTSGLDARAAAIVMRTVRNTVNTGRTVVCTIHQPSIDIFESFDELFLLRKGGQEIYFGPLGHNSCQLVEYLEGIRGVKKIKDGYNPATWMMDVTAKSQEELLRVDFNEIYLKSELYQKNMAVIKELSVPPPGSMDLHFPTQYSQPFLQQCMACLWKQNLSYWRNPSYNIIRFVFTFIIALFFGTVFWRKGQKWGRVQDLFNAMGSMYASCVFLGVKNSSSIQPVVDFERAVYYRERAARMYSALPYALGFVGIEIPYNFIQSVMYGITVYILCDYKWTAYKFIWFWFVMFFTFLYHTLYGMMSVAMSPNFHIAAVVASGFYSLWNIFSGFVIPRPRIPIWWRWFYWTCPIAWTLYGLLESQYGDIEDMLDNGMTVKHFLRSYYGFKRSFMPVVGVVIVSFTVSFALLFGYALKKLNWQKR</sequence>
<keyword evidence="4 12" id="KW-0812">Transmembrane</keyword>
<evidence type="ECO:0000259" key="13">
    <source>
        <dbReference type="PROSITE" id="PS50893"/>
    </source>
</evidence>
<feature type="transmembrane region" description="Helical" evidence="12">
    <location>
        <begin position="1280"/>
        <end position="1306"/>
    </location>
</feature>
<dbReference type="PROSITE" id="PS50893">
    <property type="entry name" value="ABC_TRANSPORTER_2"/>
    <property type="match status" value="2"/>
</dbReference>
<keyword evidence="11" id="KW-0175">Coiled coil</keyword>
<feature type="transmembrane region" description="Helical" evidence="12">
    <location>
        <begin position="622"/>
        <end position="644"/>
    </location>
</feature>
<dbReference type="InterPro" id="IPR013525">
    <property type="entry name" value="ABC2_TM"/>
</dbReference>
<dbReference type="GO" id="GO:0005524">
    <property type="term" value="F:ATP binding"/>
    <property type="evidence" value="ECO:0007669"/>
    <property type="project" value="UniProtKB-KW"/>
</dbReference>
<dbReference type="CDD" id="cd03233">
    <property type="entry name" value="ABCG_PDR_domain1"/>
    <property type="match status" value="1"/>
</dbReference>
<dbReference type="OrthoDB" id="612548at2759"/>
<dbReference type="FunFam" id="3.40.50.300:FF:000179">
    <property type="entry name" value="ABC transporter G family member 34"/>
    <property type="match status" value="1"/>
</dbReference>
<keyword evidence="8 12" id="KW-1133">Transmembrane helix</keyword>
<dbReference type="GO" id="GO:0140359">
    <property type="term" value="F:ABC-type transporter activity"/>
    <property type="evidence" value="ECO:0007669"/>
    <property type="project" value="InterPro"/>
</dbReference>
<keyword evidence="9 12" id="KW-0472">Membrane</keyword>
<dbReference type="InterPro" id="IPR034003">
    <property type="entry name" value="ABCG_PDR_2"/>
</dbReference>
<accession>A0A9Q0D289</accession>
<protein>
    <recommendedName>
        <fullName evidence="13">ABC transporter domain-containing protein</fullName>
    </recommendedName>
</protein>
<evidence type="ECO:0000256" key="5">
    <source>
        <dbReference type="ARBA" id="ARBA00022737"/>
    </source>
</evidence>
<dbReference type="SUPFAM" id="SSF52540">
    <property type="entry name" value="P-loop containing nucleoside triphosphate hydrolases"/>
    <property type="match status" value="2"/>
</dbReference>
<feature type="transmembrane region" description="Helical" evidence="12">
    <location>
        <begin position="571"/>
        <end position="591"/>
    </location>
</feature>
<proteinExistence type="inferred from homology"/>
<evidence type="ECO:0000256" key="1">
    <source>
        <dbReference type="ARBA" id="ARBA00004141"/>
    </source>
</evidence>
<keyword evidence="7" id="KW-0067">ATP-binding</keyword>
<dbReference type="GO" id="GO:0016887">
    <property type="term" value="F:ATP hydrolysis activity"/>
    <property type="evidence" value="ECO:0007669"/>
    <property type="project" value="InterPro"/>
</dbReference>
<dbReference type="Pfam" id="PF08370">
    <property type="entry name" value="PDR_assoc"/>
    <property type="match status" value="1"/>
</dbReference>
<evidence type="ECO:0000313" key="15">
    <source>
        <dbReference type="Proteomes" id="UP001151287"/>
    </source>
</evidence>
<feature type="transmembrane region" description="Helical" evidence="12">
    <location>
        <begin position="681"/>
        <end position="703"/>
    </location>
</feature>
<evidence type="ECO:0000256" key="7">
    <source>
        <dbReference type="ARBA" id="ARBA00022840"/>
    </source>
</evidence>
<gene>
    <name evidence="14" type="ORF">LUZ63_004277</name>
</gene>
<dbReference type="InterPro" id="IPR003593">
    <property type="entry name" value="AAA+_ATPase"/>
</dbReference>
<evidence type="ECO:0000256" key="4">
    <source>
        <dbReference type="ARBA" id="ARBA00022692"/>
    </source>
</evidence>
<name>A0A9Q0D289_9POAL</name>
<dbReference type="PANTHER" id="PTHR48040:SF35">
    <property type="entry name" value="ABC TRANSPORTER G FAMILY MEMBER 39-LIKE"/>
    <property type="match status" value="1"/>
</dbReference>
<reference evidence="14" key="1">
    <citation type="journal article" date="2022" name="Cell">
        <title>Repeat-based holocentromeres influence genome architecture and karyotype evolution.</title>
        <authorList>
            <person name="Hofstatter P.G."/>
            <person name="Thangavel G."/>
            <person name="Lux T."/>
            <person name="Neumann P."/>
            <person name="Vondrak T."/>
            <person name="Novak P."/>
            <person name="Zhang M."/>
            <person name="Costa L."/>
            <person name="Castellani M."/>
            <person name="Scott A."/>
            <person name="Toegelov H."/>
            <person name="Fuchs J."/>
            <person name="Mata-Sucre Y."/>
            <person name="Dias Y."/>
            <person name="Vanzela A.L.L."/>
            <person name="Huettel B."/>
            <person name="Almeida C.C.S."/>
            <person name="Simkova H."/>
            <person name="Souza G."/>
            <person name="Pedrosa-Harand A."/>
            <person name="Macas J."/>
            <person name="Mayer K.F.X."/>
            <person name="Houben A."/>
            <person name="Marques A."/>
        </authorList>
    </citation>
    <scope>NUCLEOTIDE SEQUENCE</scope>
    <source>
        <strain evidence="14">RhyBre1mFocal</strain>
    </source>
</reference>
<dbReference type="InterPro" id="IPR027417">
    <property type="entry name" value="P-loop_NTPase"/>
</dbReference>
<comment type="similarity">
    <text evidence="2">Belongs to the ABC transporter superfamily. ABCG family. PDR (TC 3.A.1.205) subfamily.</text>
</comment>
<feature type="transmembrane region" description="Helical" evidence="12">
    <location>
        <begin position="656"/>
        <end position="675"/>
    </location>
</feature>
<feature type="coiled-coil region" evidence="11">
    <location>
        <begin position="96"/>
        <end position="127"/>
    </location>
</feature>
<dbReference type="FunFam" id="3.40.50.300:FF:000059">
    <property type="entry name" value="ABC transporter G family member 40"/>
    <property type="match status" value="1"/>
</dbReference>
<dbReference type="Pfam" id="PF00005">
    <property type="entry name" value="ABC_tran"/>
    <property type="match status" value="2"/>
</dbReference>
<dbReference type="Gene3D" id="3.40.50.300">
    <property type="entry name" value="P-loop containing nucleotide triphosphate hydrolases"/>
    <property type="match status" value="2"/>
</dbReference>
<dbReference type="Pfam" id="PF01061">
    <property type="entry name" value="ABC2_membrane"/>
    <property type="match status" value="2"/>
</dbReference>
<dbReference type="InterPro" id="IPR013581">
    <property type="entry name" value="PDR_assoc"/>
</dbReference>
<dbReference type="CDD" id="cd03232">
    <property type="entry name" value="ABCG_PDR_domain2"/>
    <property type="match status" value="1"/>
</dbReference>
<dbReference type="InterPro" id="IPR034001">
    <property type="entry name" value="ABCG_PDR_1"/>
</dbReference>
<feature type="transmembrane region" description="Helical" evidence="12">
    <location>
        <begin position="1313"/>
        <end position="1332"/>
    </location>
</feature>
<evidence type="ECO:0000256" key="11">
    <source>
        <dbReference type="SAM" id="Coils"/>
    </source>
</evidence>
<evidence type="ECO:0000256" key="8">
    <source>
        <dbReference type="ARBA" id="ARBA00022989"/>
    </source>
</evidence>
<evidence type="ECO:0000256" key="10">
    <source>
        <dbReference type="ARBA" id="ARBA00037747"/>
    </source>
</evidence>
<dbReference type="SMART" id="SM00382">
    <property type="entry name" value="AAA"/>
    <property type="match status" value="2"/>
</dbReference>
<evidence type="ECO:0000256" key="2">
    <source>
        <dbReference type="ARBA" id="ARBA00006012"/>
    </source>
</evidence>
<keyword evidence="3" id="KW-0813">Transport</keyword>
<evidence type="ECO:0000256" key="9">
    <source>
        <dbReference type="ARBA" id="ARBA00023136"/>
    </source>
</evidence>
<dbReference type="InterPro" id="IPR043926">
    <property type="entry name" value="ABCG_dom"/>
</dbReference>
<comment type="caution">
    <text evidence="14">The sequence shown here is derived from an EMBL/GenBank/DDBJ whole genome shotgun (WGS) entry which is preliminary data.</text>
</comment>
<feature type="transmembrane region" description="Helical" evidence="12">
    <location>
        <begin position="1373"/>
        <end position="1392"/>
    </location>
</feature>
<dbReference type="Pfam" id="PF19055">
    <property type="entry name" value="ABC2_membrane_7"/>
    <property type="match status" value="1"/>
</dbReference>
<dbReference type="PANTHER" id="PTHR48040">
    <property type="entry name" value="PLEIOTROPIC DRUG RESISTANCE PROTEIN 1-LIKE ISOFORM X1"/>
    <property type="match status" value="1"/>
</dbReference>
<feature type="transmembrane region" description="Helical" evidence="12">
    <location>
        <begin position="537"/>
        <end position="559"/>
    </location>
</feature>
<evidence type="ECO:0000256" key="3">
    <source>
        <dbReference type="ARBA" id="ARBA00022448"/>
    </source>
</evidence>
<feature type="transmembrane region" description="Helical" evidence="12">
    <location>
        <begin position="1203"/>
        <end position="1221"/>
    </location>
</feature>
<feature type="transmembrane region" description="Helical" evidence="12">
    <location>
        <begin position="1423"/>
        <end position="1446"/>
    </location>
</feature>
<feature type="domain" description="ABC transporter" evidence="13">
    <location>
        <begin position="170"/>
        <end position="443"/>
    </location>
</feature>
<keyword evidence="15" id="KW-1185">Reference proteome</keyword>
<evidence type="ECO:0000256" key="12">
    <source>
        <dbReference type="SAM" id="Phobius"/>
    </source>
</evidence>
<evidence type="ECO:0000313" key="14">
    <source>
        <dbReference type="EMBL" id="KAJ1704498.1"/>
    </source>
</evidence>
<organism evidence="14 15">
    <name type="scientific">Rhynchospora breviuscula</name>
    <dbReference type="NCBI Taxonomy" id="2022672"/>
    <lineage>
        <taxon>Eukaryota</taxon>
        <taxon>Viridiplantae</taxon>
        <taxon>Streptophyta</taxon>
        <taxon>Embryophyta</taxon>
        <taxon>Tracheophyta</taxon>
        <taxon>Spermatophyta</taxon>
        <taxon>Magnoliopsida</taxon>
        <taxon>Liliopsida</taxon>
        <taxon>Poales</taxon>
        <taxon>Cyperaceae</taxon>
        <taxon>Cyperoideae</taxon>
        <taxon>Rhynchosporeae</taxon>
        <taxon>Rhynchospora</taxon>
    </lineage>
</organism>
<dbReference type="GO" id="GO:0016020">
    <property type="term" value="C:membrane"/>
    <property type="evidence" value="ECO:0007669"/>
    <property type="project" value="UniProtKB-SubCell"/>
</dbReference>